<dbReference type="EMBL" id="JAJTJA010000005">
    <property type="protein sequence ID" value="KAH8699150.1"/>
    <property type="molecule type" value="Genomic_DNA"/>
</dbReference>
<proteinExistence type="predicted"/>
<sequence length="62" mass="7144">MIGWLRVLVRKKPSAVASTCSCIYIDIQVHISVYIHGLYIGVYIQVYTCVHVHYLAIPRRLL</sequence>
<protein>
    <submittedName>
        <fullName evidence="1">Uncharacterized protein</fullName>
    </submittedName>
</protein>
<organism evidence="1 2">
    <name type="scientific">Talaromyces proteolyticus</name>
    <dbReference type="NCBI Taxonomy" id="1131652"/>
    <lineage>
        <taxon>Eukaryota</taxon>
        <taxon>Fungi</taxon>
        <taxon>Dikarya</taxon>
        <taxon>Ascomycota</taxon>
        <taxon>Pezizomycotina</taxon>
        <taxon>Eurotiomycetes</taxon>
        <taxon>Eurotiomycetidae</taxon>
        <taxon>Eurotiales</taxon>
        <taxon>Trichocomaceae</taxon>
        <taxon>Talaromyces</taxon>
        <taxon>Talaromyces sect. Bacilispori</taxon>
    </lineage>
</organism>
<keyword evidence="2" id="KW-1185">Reference proteome</keyword>
<comment type="caution">
    <text evidence="1">The sequence shown here is derived from an EMBL/GenBank/DDBJ whole genome shotgun (WGS) entry which is preliminary data.</text>
</comment>
<gene>
    <name evidence="1" type="ORF">BGW36DRAFT_377367</name>
</gene>
<evidence type="ECO:0000313" key="2">
    <source>
        <dbReference type="Proteomes" id="UP001201262"/>
    </source>
</evidence>
<dbReference type="Proteomes" id="UP001201262">
    <property type="component" value="Unassembled WGS sequence"/>
</dbReference>
<reference evidence="1" key="1">
    <citation type="submission" date="2021-12" db="EMBL/GenBank/DDBJ databases">
        <title>Convergent genome expansion in fungi linked to evolution of root-endophyte symbiosis.</title>
        <authorList>
            <consortium name="DOE Joint Genome Institute"/>
            <person name="Ke Y.-H."/>
            <person name="Bonito G."/>
            <person name="Liao H.-L."/>
            <person name="Looney B."/>
            <person name="Rojas-Flechas A."/>
            <person name="Nash J."/>
            <person name="Hameed K."/>
            <person name="Schadt C."/>
            <person name="Martin F."/>
            <person name="Crous P.W."/>
            <person name="Miettinen O."/>
            <person name="Magnuson J.K."/>
            <person name="Labbe J."/>
            <person name="Jacobson D."/>
            <person name="Doktycz M.J."/>
            <person name="Veneault-Fourrey C."/>
            <person name="Kuo A."/>
            <person name="Mondo S."/>
            <person name="Calhoun S."/>
            <person name="Riley R."/>
            <person name="Ohm R."/>
            <person name="LaButti K."/>
            <person name="Andreopoulos B."/>
            <person name="Pangilinan J."/>
            <person name="Nolan M."/>
            <person name="Tritt A."/>
            <person name="Clum A."/>
            <person name="Lipzen A."/>
            <person name="Daum C."/>
            <person name="Barry K."/>
            <person name="Grigoriev I.V."/>
            <person name="Vilgalys R."/>
        </authorList>
    </citation>
    <scope>NUCLEOTIDE SEQUENCE</scope>
    <source>
        <strain evidence="1">PMI_201</strain>
    </source>
</reference>
<accession>A0AAD4Q235</accession>
<name>A0AAD4Q235_9EURO</name>
<dbReference type="AlphaFoldDB" id="A0AAD4Q235"/>
<dbReference type="RefSeq" id="XP_046073614.1">
    <property type="nucleotide sequence ID" value="XM_046215993.1"/>
</dbReference>
<dbReference type="GeneID" id="70246280"/>
<evidence type="ECO:0000313" key="1">
    <source>
        <dbReference type="EMBL" id="KAH8699150.1"/>
    </source>
</evidence>